<dbReference type="InterPro" id="IPR003699">
    <property type="entry name" value="QueA"/>
</dbReference>
<keyword evidence="1" id="KW-0963">Cytoplasm</keyword>
<dbReference type="PANTHER" id="PTHR30307:SF0">
    <property type="entry name" value="S-ADENOSYLMETHIONINE:TRNA RIBOSYLTRANSFERASE-ISOMERASE"/>
    <property type="match status" value="1"/>
</dbReference>
<keyword evidence="3" id="KW-0949">S-adenosyl-L-methionine</keyword>
<protein>
    <submittedName>
        <fullName evidence="6">S-adenosylmethionine:tRNA ribosyltransferase-isomerase</fullName>
    </submittedName>
</protein>
<evidence type="ECO:0000256" key="1">
    <source>
        <dbReference type="ARBA" id="ARBA00022490"/>
    </source>
</evidence>
<name>A0ABS5KT56_9ACTN</name>
<keyword evidence="7" id="KW-1185">Reference proteome</keyword>
<dbReference type="EMBL" id="JAAFYZ010000067">
    <property type="protein sequence ID" value="MBS2549241.1"/>
    <property type="molecule type" value="Genomic_DNA"/>
</dbReference>
<dbReference type="Gene3D" id="2.40.10.240">
    <property type="entry name" value="QueA-like"/>
    <property type="match status" value="1"/>
</dbReference>
<evidence type="ECO:0000313" key="7">
    <source>
        <dbReference type="Proteomes" id="UP000730482"/>
    </source>
</evidence>
<evidence type="ECO:0000256" key="5">
    <source>
        <dbReference type="SAM" id="MobiDB-lite"/>
    </source>
</evidence>
<reference evidence="6 7" key="1">
    <citation type="submission" date="2020-02" db="EMBL/GenBank/DDBJ databases">
        <title>Acidophilic actinobacteria isolated from forest soil.</title>
        <authorList>
            <person name="Golinska P."/>
        </authorList>
    </citation>
    <scope>NUCLEOTIDE SEQUENCE [LARGE SCALE GENOMIC DNA]</scope>
    <source>
        <strain evidence="6 7">NL8</strain>
    </source>
</reference>
<dbReference type="RefSeq" id="WP_212010806.1">
    <property type="nucleotide sequence ID" value="NZ_JAAFYZ010000067.1"/>
</dbReference>
<dbReference type="InterPro" id="IPR036100">
    <property type="entry name" value="QueA_sf"/>
</dbReference>
<dbReference type="InterPro" id="IPR042119">
    <property type="entry name" value="QueA_dom2"/>
</dbReference>
<gene>
    <name evidence="6" type="ORF">KGQ19_20465</name>
</gene>
<dbReference type="Gene3D" id="3.40.1780.10">
    <property type="entry name" value="QueA-like"/>
    <property type="match status" value="1"/>
</dbReference>
<dbReference type="PANTHER" id="PTHR30307">
    <property type="entry name" value="S-ADENOSYLMETHIONINE:TRNA RIBOSYLTRANSFERASE-ISOMERASE"/>
    <property type="match status" value="1"/>
</dbReference>
<keyword evidence="2" id="KW-0808">Transferase</keyword>
<proteinExistence type="predicted"/>
<evidence type="ECO:0000256" key="3">
    <source>
        <dbReference type="ARBA" id="ARBA00022691"/>
    </source>
</evidence>
<sequence length="393" mass="41893">MTILLHEPTVVCAASCESTSESTSTPSAGPAFGPLDPGFSICPDLLAHKPAEARGLERDGVRLLVARGRGADDPEVGHYVFTDLPDVLEPGDLLVVNNSGTLPAALDAVDLDTGAPLVLHVSTGTPQDPDAWIIELRRPMGDGSTKPFALEPDSPDPDSPAAPGLRLRVTGGATVTLLRPYTRRLWVARLDLGASVADYLTRHGRAIRYDYVDRDWPLAAYQTVFAAVPGSAEMPSAARPFSADVVARLVAKGVYIAPITLHTGVASPEAHEKPYAEWYSVPAATAELVNHVRSRGGRVIAIGTTAVRALESVADEEGTVHPGQGWTELIITPERGVRAVDGLLTGFHEPQASHLLMLTAIAGPRLIRASYDAALAARYLWHEFGDVNLLLRK</sequence>
<comment type="caution">
    <text evidence="6">The sequence shown here is derived from an EMBL/GenBank/DDBJ whole genome shotgun (WGS) entry which is preliminary data.</text>
</comment>
<accession>A0ABS5KT56</accession>
<evidence type="ECO:0000313" key="6">
    <source>
        <dbReference type="EMBL" id="MBS2549241.1"/>
    </source>
</evidence>
<dbReference type="Proteomes" id="UP000730482">
    <property type="component" value="Unassembled WGS sequence"/>
</dbReference>
<evidence type="ECO:0000256" key="4">
    <source>
        <dbReference type="ARBA" id="ARBA00022785"/>
    </source>
</evidence>
<dbReference type="Pfam" id="PF02547">
    <property type="entry name" value="Queuosine_synth"/>
    <property type="match status" value="1"/>
</dbReference>
<dbReference type="SUPFAM" id="SSF111337">
    <property type="entry name" value="QueA-like"/>
    <property type="match status" value="1"/>
</dbReference>
<organism evidence="6 7">
    <name type="scientific">Catenulispora pinistramenti</name>
    <dbReference type="NCBI Taxonomy" id="2705254"/>
    <lineage>
        <taxon>Bacteria</taxon>
        <taxon>Bacillati</taxon>
        <taxon>Actinomycetota</taxon>
        <taxon>Actinomycetes</taxon>
        <taxon>Catenulisporales</taxon>
        <taxon>Catenulisporaceae</taxon>
        <taxon>Catenulispora</taxon>
    </lineage>
</organism>
<evidence type="ECO:0000256" key="2">
    <source>
        <dbReference type="ARBA" id="ARBA00022679"/>
    </source>
</evidence>
<dbReference type="InterPro" id="IPR042118">
    <property type="entry name" value="QueA_dom1"/>
</dbReference>
<keyword evidence="4" id="KW-0671">Queuosine biosynthesis</keyword>
<feature type="region of interest" description="Disordered" evidence="5">
    <location>
        <begin position="144"/>
        <end position="165"/>
    </location>
</feature>